<dbReference type="GO" id="GO:0005886">
    <property type="term" value="C:plasma membrane"/>
    <property type="evidence" value="ECO:0007669"/>
    <property type="project" value="UniProtKB-SubCell"/>
</dbReference>
<proteinExistence type="predicted"/>
<feature type="transmembrane region" description="Helical" evidence="1">
    <location>
        <begin position="107"/>
        <end position="132"/>
    </location>
</feature>
<dbReference type="PANTHER" id="PTHR43471">
    <property type="entry name" value="ABC TRANSPORTER PERMEASE"/>
    <property type="match status" value="1"/>
</dbReference>
<evidence type="ECO:0000313" key="3">
    <source>
        <dbReference type="Proteomes" id="UP001500420"/>
    </source>
</evidence>
<name>A0AAV3T861_9EURY</name>
<evidence type="ECO:0000256" key="1">
    <source>
        <dbReference type="SAM" id="Phobius"/>
    </source>
</evidence>
<dbReference type="AlphaFoldDB" id="A0AAV3T861"/>
<dbReference type="PANTHER" id="PTHR43471:SF1">
    <property type="entry name" value="ABC TRANSPORTER PERMEASE PROTEIN NOSY-RELATED"/>
    <property type="match status" value="1"/>
</dbReference>
<dbReference type="Proteomes" id="UP001500420">
    <property type="component" value="Unassembled WGS sequence"/>
</dbReference>
<dbReference type="Pfam" id="PF12679">
    <property type="entry name" value="ABC2_membrane_2"/>
    <property type="match status" value="1"/>
</dbReference>
<feature type="transmembrane region" description="Helical" evidence="1">
    <location>
        <begin position="20"/>
        <end position="41"/>
    </location>
</feature>
<sequence>MSWQIIARKEVQDAARSRVLHALTGAMVLIALALMGVYVGAPRLFGTPASNLTFQNFVASLGPASAFVPILAAMLGYKAIVGERESGSLALLLSQPHSRDDVVIGKFVGRAVVLAVPIALAFAAGFGVVAVAFDAYSIAGYVGFLGALLLVGIAYVAIAIAVSASTGSTTKAAAGVLAYYLVFKWLWGALVLATNAVRARLATGEWVVQIGGFPEWVSVMFMLSPHNAYQIVLRDVVLTEYSVWYAEPYMTAWTGGVVLALWTVGALTIGLWRFDAVDL</sequence>
<feature type="transmembrane region" description="Helical" evidence="1">
    <location>
        <begin position="250"/>
        <end position="272"/>
    </location>
</feature>
<feature type="transmembrane region" description="Helical" evidence="1">
    <location>
        <begin position="138"/>
        <end position="164"/>
    </location>
</feature>
<feature type="transmembrane region" description="Helical" evidence="1">
    <location>
        <begin position="176"/>
        <end position="197"/>
    </location>
</feature>
<keyword evidence="1" id="KW-1133">Transmembrane helix</keyword>
<accession>A0AAV3T861</accession>
<dbReference type="EMBL" id="BAAADV010000001">
    <property type="protein sequence ID" value="GAA0668306.1"/>
    <property type="molecule type" value="Genomic_DNA"/>
</dbReference>
<gene>
    <name evidence="2" type="ORF">GCM10009020_12590</name>
</gene>
<organism evidence="2 3">
    <name type="scientific">Natronoarchaeum mannanilyticum</name>
    <dbReference type="NCBI Taxonomy" id="926360"/>
    <lineage>
        <taxon>Archaea</taxon>
        <taxon>Methanobacteriati</taxon>
        <taxon>Methanobacteriota</taxon>
        <taxon>Stenosarchaea group</taxon>
        <taxon>Halobacteria</taxon>
        <taxon>Halobacteriales</taxon>
        <taxon>Natronoarchaeaceae</taxon>
    </lineage>
</organism>
<keyword evidence="1" id="KW-0472">Membrane</keyword>
<protein>
    <submittedName>
        <fullName evidence="2">ABC transporter permease subunit</fullName>
    </submittedName>
</protein>
<feature type="transmembrane region" description="Helical" evidence="1">
    <location>
        <begin position="53"/>
        <end position="77"/>
    </location>
</feature>
<dbReference type="GO" id="GO:0140359">
    <property type="term" value="F:ABC-type transporter activity"/>
    <property type="evidence" value="ECO:0007669"/>
    <property type="project" value="InterPro"/>
</dbReference>
<evidence type="ECO:0000313" key="2">
    <source>
        <dbReference type="EMBL" id="GAA0668306.1"/>
    </source>
</evidence>
<reference evidence="2 3" key="1">
    <citation type="journal article" date="2019" name="Int. J. Syst. Evol. Microbiol.">
        <title>The Global Catalogue of Microorganisms (GCM) 10K type strain sequencing project: providing services to taxonomists for standard genome sequencing and annotation.</title>
        <authorList>
            <consortium name="The Broad Institute Genomics Platform"/>
            <consortium name="The Broad Institute Genome Sequencing Center for Infectious Disease"/>
            <person name="Wu L."/>
            <person name="Ma J."/>
        </authorList>
    </citation>
    <scope>NUCLEOTIDE SEQUENCE [LARGE SCALE GENOMIC DNA]</scope>
    <source>
        <strain evidence="2 3">JCM 16328</strain>
    </source>
</reference>
<keyword evidence="1" id="KW-0812">Transmembrane</keyword>
<comment type="caution">
    <text evidence="2">The sequence shown here is derived from an EMBL/GenBank/DDBJ whole genome shotgun (WGS) entry which is preliminary data.</text>
</comment>
<dbReference type="RefSeq" id="WP_343773070.1">
    <property type="nucleotide sequence ID" value="NZ_BAAADV010000001.1"/>
</dbReference>
<keyword evidence="3" id="KW-1185">Reference proteome</keyword>